<dbReference type="EMBL" id="NHYE01001013">
    <property type="protein sequence ID" value="PPR00328.1"/>
    <property type="molecule type" value="Genomic_DNA"/>
</dbReference>
<comment type="caution">
    <text evidence="3">The sequence shown here is derived from an EMBL/GenBank/DDBJ whole genome shotgun (WGS) entry which is preliminary data.</text>
</comment>
<reference evidence="3 4" key="1">
    <citation type="journal article" date="2018" name="Evol. Lett.">
        <title>Horizontal gene cluster transfer increased hallucinogenic mushroom diversity.</title>
        <authorList>
            <person name="Reynolds H.T."/>
            <person name="Vijayakumar V."/>
            <person name="Gluck-Thaler E."/>
            <person name="Korotkin H.B."/>
            <person name="Matheny P.B."/>
            <person name="Slot J.C."/>
        </authorList>
    </citation>
    <scope>NUCLEOTIDE SEQUENCE [LARGE SCALE GENOMIC DNA]</scope>
    <source>
        <strain evidence="3 4">SRW20</strain>
    </source>
</reference>
<keyword evidence="4" id="KW-1185">Reference proteome</keyword>
<dbReference type="Gene3D" id="1.10.510.10">
    <property type="entry name" value="Transferase(Phosphotransferase) domain 1"/>
    <property type="match status" value="1"/>
</dbReference>
<dbReference type="Proteomes" id="UP000284706">
    <property type="component" value="Unassembled WGS sequence"/>
</dbReference>
<evidence type="ECO:0000313" key="3">
    <source>
        <dbReference type="EMBL" id="PPR00328.1"/>
    </source>
</evidence>
<feature type="domain" description="Protein kinase" evidence="2">
    <location>
        <begin position="1188"/>
        <end position="1372"/>
    </location>
</feature>
<dbReference type="PROSITE" id="PS50011">
    <property type="entry name" value="PROTEIN_KINASE_DOM"/>
    <property type="match status" value="1"/>
</dbReference>
<dbReference type="InParanoid" id="A0A409YBE6"/>
<organism evidence="3 4">
    <name type="scientific">Gymnopilus dilepis</name>
    <dbReference type="NCBI Taxonomy" id="231916"/>
    <lineage>
        <taxon>Eukaryota</taxon>
        <taxon>Fungi</taxon>
        <taxon>Dikarya</taxon>
        <taxon>Basidiomycota</taxon>
        <taxon>Agaricomycotina</taxon>
        <taxon>Agaricomycetes</taxon>
        <taxon>Agaricomycetidae</taxon>
        <taxon>Agaricales</taxon>
        <taxon>Agaricineae</taxon>
        <taxon>Hymenogastraceae</taxon>
        <taxon>Gymnopilus</taxon>
    </lineage>
</organism>
<dbReference type="InterPro" id="IPR000719">
    <property type="entry name" value="Prot_kinase_dom"/>
</dbReference>
<feature type="compositionally biased region" description="Basic and acidic residues" evidence="1">
    <location>
        <begin position="309"/>
        <end position="325"/>
    </location>
</feature>
<dbReference type="PROSITE" id="PS00109">
    <property type="entry name" value="PROTEIN_KINASE_TYR"/>
    <property type="match status" value="1"/>
</dbReference>
<proteinExistence type="predicted"/>
<name>A0A409YBE6_9AGAR</name>
<dbReference type="InterPro" id="IPR011009">
    <property type="entry name" value="Kinase-like_dom_sf"/>
</dbReference>
<dbReference type="OrthoDB" id="2521594at2759"/>
<dbReference type="GO" id="GO:0005524">
    <property type="term" value="F:ATP binding"/>
    <property type="evidence" value="ECO:0007669"/>
    <property type="project" value="InterPro"/>
</dbReference>
<evidence type="ECO:0000259" key="2">
    <source>
        <dbReference type="PROSITE" id="PS50011"/>
    </source>
</evidence>
<accession>A0A409YBE6</accession>
<dbReference type="SUPFAM" id="SSF56112">
    <property type="entry name" value="Protein kinase-like (PK-like)"/>
    <property type="match status" value="1"/>
</dbReference>
<evidence type="ECO:0000256" key="1">
    <source>
        <dbReference type="SAM" id="MobiDB-lite"/>
    </source>
</evidence>
<feature type="region of interest" description="Disordered" evidence="1">
    <location>
        <begin position="707"/>
        <end position="729"/>
    </location>
</feature>
<evidence type="ECO:0000313" key="4">
    <source>
        <dbReference type="Proteomes" id="UP000284706"/>
    </source>
</evidence>
<dbReference type="InterPro" id="IPR008266">
    <property type="entry name" value="Tyr_kinase_AS"/>
</dbReference>
<feature type="region of interest" description="Disordered" evidence="1">
    <location>
        <begin position="306"/>
        <end position="327"/>
    </location>
</feature>
<dbReference type="GO" id="GO:0004672">
    <property type="term" value="F:protein kinase activity"/>
    <property type="evidence" value="ECO:0007669"/>
    <property type="project" value="InterPro"/>
</dbReference>
<gene>
    <name evidence="3" type="ORF">CVT26_009743</name>
</gene>
<feature type="region of interest" description="Disordered" evidence="1">
    <location>
        <begin position="1"/>
        <end position="56"/>
    </location>
</feature>
<dbReference type="Gene3D" id="3.30.200.20">
    <property type="entry name" value="Phosphorylase Kinase, domain 1"/>
    <property type="match status" value="1"/>
</dbReference>
<sequence>MTSRKRRRACDETPSPATSKETSTVLADTSSLRNKGIQGPCVETEDVKSLPDSEPSPLVSLLEQRLPYLEKNPLHTQSTSTRNPQFNDMHLEKVLRLEHVVFLDGLLEQLCNICDKYVQKAIASGNDRSKSFPVPVLPKRHKIKNEQSLVSYLVNLHKQYLPVASGLLFETDWSPVFGMSIQPEGMSPPIHGAADAYLFIEEGAKGLIAEEHQSKIDLIRKYNLHNFVLWEYKNLGFGPEIFAALRTQKGVFRWIACQERAEKDDASISCRLQSHRIDGRPAVTGRRTGPDASDIVDMIERSTASNNLKDADERPSKRVRPDKAAGKQRTVQSILQQIWASAVAQDATFMFIGTGNEDCIGLRLRESQTLFISSAIRPSDDDGPPWLKVCLGLYLYAFEDAVNRAEQLESASMSLFAQSTLRLRIDKEPYLPNLLSSGLLDKFPVKVELPALDSEIDKVLQSIDRIDLRLHQHCLATTQYNPNTWVLSRFVKQRSDYKGPEQFVDSAYSNSAASSSGFAYLDMESLVDNTSRIYRVYFAVAGVAAGETSYFSRSLILKMSRDERECDDLKIEYAKYRALEKLGVTSIVKCYGLFSCRVNARELRYFLLLENGGDPISRRPISSRLAHTKKHRDVYEESLERLHEKGWTHNNLTTEHILLGGNPVTSRLISLKDAGVSELSVRAARKARDFNALSLCLGVQSEIEASEEYNDPSSRSGRKHESQVAAKKPRESDLFAPIFRETLDANYHPGISQHKANLEHLVPQSSPILFYDRHIASNLVLKNVIHLPSLIRLISKVFDNAVQNFLQEGHKFCTTGYAFPLIPRIEFFRDAYSTSAYYRGFVGNLGVRYAYKLALHPERVSWESPFEIVEEPLGSQYLFKTEAWMDLTPEMKDFPELMDGVDGALEVKLENLLHRFPRLATWQMFAMTDTATKLLRYSAKDSSFKWEACRTLGMKINAAPNIPPDAPKSLISAGTSKRSKRRVGLLKKQNARVKFNKVVTVPEMPSKPKQYRPEFSHYIQHAWATAATYDSTFLIFQCGRYERIGFRDRASQTLYLSGIIDPINIKDPSYRKLHIGLHTAIVQDALERLKLPDQRPKNDIRRRLDETEEVEARKRKKSKAIVNKDYSATLREDIAERDLALVILDYGAFCSPAPSSFLRIGPSCAPGLAQEKHYPAKTEFNVHERMSLVLKEPLGQGAVGVVHPAAVSVVLECGQVLKCDMVIKLAFTFEQRKKLYNEYRNYGYLYGKNLEGIVTVHGLFKDPESEALAMLMDDAGQSLRRREIERDGDGEQVETTPEEKEAFRRVLKGLHEAGVRHHDIRADNLLVNSRNEVFIIDLDCADFEVHPDNKEQEMECLDDLLEGRYQFGAYYH</sequence>
<feature type="compositionally biased region" description="Polar residues" evidence="1">
    <location>
        <begin position="15"/>
        <end position="33"/>
    </location>
</feature>
<protein>
    <recommendedName>
        <fullName evidence="2">Protein kinase domain-containing protein</fullName>
    </recommendedName>
</protein>